<dbReference type="SUPFAM" id="SSF52172">
    <property type="entry name" value="CheY-like"/>
    <property type="match status" value="1"/>
</dbReference>
<feature type="domain" description="Sigma-54 factor interaction" evidence="12">
    <location>
        <begin position="164"/>
        <end position="393"/>
    </location>
</feature>
<dbReference type="PANTHER" id="PTHR32071">
    <property type="entry name" value="TRANSCRIPTIONAL REGULATORY PROTEIN"/>
    <property type="match status" value="1"/>
</dbReference>
<evidence type="ECO:0000256" key="11">
    <source>
        <dbReference type="PROSITE-ProRule" id="PRU00169"/>
    </source>
</evidence>
<proteinExistence type="predicted"/>
<gene>
    <name evidence="14" type="ORF">C8N34_107164</name>
</gene>
<dbReference type="Pfam" id="PF00158">
    <property type="entry name" value="Sigma54_activat"/>
    <property type="match status" value="1"/>
</dbReference>
<dbReference type="SUPFAM" id="SSF52540">
    <property type="entry name" value="P-loop containing nucleoside triphosphate hydrolases"/>
    <property type="match status" value="1"/>
</dbReference>
<feature type="domain" description="Response regulatory" evidence="13">
    <location>
        <begin position="21"/>
        <end position="135"/>
    </location>
</feature>
<dbReference type="Gene3D" id="1.10.10.60">
    <property type="entry name" value="Homeodomain-like"/>
    <property type="match status" value="1"/>
</dbReference>
<keyword evidence="9" id="KW-0010">Activator</keyword>
<evidence type="ECO:0000259" key="12">
    <source>
        <dbReference type="PROSITE" id="PS50045"/>
    </source>
</evidence>
<keyword evidence="6" id="KW-0902">Two-component regulatory system</keyword>
<reference evidence="14 15" key="1">
    <citation type="submission" date="2018-04" db="EMBL/GenBank/DDBJ databases">
        <title>Genomic Encyclopedia of Archaeal and Bacterial Type Strains, Phase II (KMG-II): from individual species to whole genera.</title>
        <authorList>
            <person name="Goeker M."/>
        </authorList>
    </citation>
    <scope>NUCLEOTIDE SEQUENCE [LARGE SCALE GENOMIC DNA]</scope>
    <source>
        <strain evidence="14 15">DSM 21823</strain>
    </source>
</reference>
<name>A0A2T6B0D3_9RHOB</name>
<dbReference type="EMBL" id="QBKP01000007">
    <property type="protein sequence ID" value="PTX49517.1"/>
    <property type="molecule type" value="Genomic_DNA"/>
</dbReference>
<dbReference type="PRINTS" id="PR01590">
    <property type="entry name" value="HTHFIS"/>
</dbReference>
<dbReference type="InterPro" id="IPR011006">
    <property type="entry name" value="CheY-like_superfamily"/>
</dbReference>
<dbReference type="PROSITE" id="PS50045">
    <property type="entry name" value="SIGMA54_INTERACT_4"/>
    <property type="match status" value="1"/>
</dbReference>
<keyword evidence="4" id="KW-0547">Nucleotide-binding</keyword>
<dbReference type="InterPro" id="IPR025944">
    <property type="entry name" value="Sigma_54_int_dom_CS"/>
</dbReference>
<comment type="function">
    <text evidence="1">Required for activation of most nif operons, which are directly involved in nitrogen fixation.</text>
</comment>
<dbReference type="InterPro" id="IPR002078">
    <property type="entry name" value="Sigma_54_int"/>
</dbReference>
<evidence type="ECO:0000256" key="8">
    <source>
        <dbReference type="ARBA" id="ARBA00023125"/>
    </source>
</evidence>
<dbReference type="InterPro" id="IPR058031">
    <property type="entry name" value="AAA_lid_NorR"/>
</dbReference>
<dbReference type="Gene3D" id="1.10.8.60">
    <property type="match status" value="1"/>
</dbReference>
<evidence type="ECO:0000256" key="6">
    <source>
        <dbReference type="ARBA" id="ARBA00023012"/>
    </source>
</evidence>
<evidence type="ECO:0000256" key="2">
    <source>
        <dbReference type="ARBA" id="ARBA00011135"/>
    </source>
</evidence>
<comment type="caution">
    <text evidence="14">The sequence shown here is derived from an EMBL/GenBank/DDBJ whole genome shotgun (WGS) entry which is preliminary data.</text>
</comment>
<evidence type="ECO:0000256" key="1">
    <source>
        <dbReference type="ARBA" id="ARBA00002167"/>
    </source>
</evidence>
<dbReference type="InterPro" id="IPR001789">
    <property type="entry name" value="Sig_transdc_resp-reg_receiver"/>
</dbReference>
<evidence type="ECO:0000256" key="9">
    <source>
        <dbReference type="ARBA" id="ARBA00023159"/>
    </source>
</evidence>
<dbReference type="PROSITE" id="PS00676">
    <property type="entry name" value="SIGMA54_INTERACT_2"/>
    <property type="match status" value="1"/>
</dbReference>
<dbReference type="SMART" id="SM00448">
    <property type="entry name" value="REC"/>
    <property type="match status" value="1"/>
</dbReference>
<dbReference type="GO" id="GO:0000160">
    <property type="term" value="P:phosphorelay signal transduction system"/>
    <property type="evidence" value="ECO:0007669"/>
    <property type="project" value="UniProtKB-KW"/>
</dbReference>
<keyword evidence="10" id="KW-0804">Transcription</keyword>
<feature type="modified residue" description="4-aspartylphosphate" evidence="11">
    <location>
        <position position="70"/>
    </location>
</feature>
<dbReference type="GO" id="GO:0043565">
    <property type="term" value="F:sequence-specific DNA binding"/>
    <property type="evidence" value="ECO:0007669"/>
    <property type="project" value="InterPro"/>
</dbReference>
<comment type="subunit">
    <text evidence="2">Interacts with sigma-54.</text>
</comment>
<dbReference type="Pfam" id="PF00072">
    <property type="entry name" value="Response_reg"/>
    <property type="match status" value="1"/>
</dbReference>
<dbReference type="Gene3D" id="3.40.50.300">
    <property type="entry name" value="P-loop containing nucleotide triphosphate hydrolases"/>
    <property type="match status" value="1"/>
</dbReference>
<dbReference type="PROSITE" id="PS00688">
    <property type="entry name" value="SIGMA54_INTERACT_3"/>
    <property type="match status" value="1"/>
</dbReference>
<keyword evidence="8 14" id="KW-0238">DNA-binding</keyword>
<dbReference type="PANTHER" id="PTHR32071:SF91">
    <property type="entry name" value="TUNGSTATE-RESPONSIVE TWO COMPONENT SIGMA54-DEPENDENT SIGNAL TRANSDUCTION SYSTEM RESPONSE REGULATOR FIS FAMILY"/>
    <property type="match status" value="1"/>
</dbReference>
<dbReference type="InterPro" id="IPR025943">
    <property type="entry name" value="Sigma_54_int_dom_ATP-bd_2"/>
</dbReference>
<dbReference type="Proteomes" id="UP000244224">
    <property type="component" value="Unassembled WGS sequence"/>
</dbReference>
<dbReference type="InterPro" id="IPR027417">
    <property type="entry name" value="P-loop_NTPase"/>
</dbReference>
<keyword evidence="5" id="KW-0067">ATP-binding</keyword>
<evidence type="ECO:0000256" key="3">
    <source>
        <dbReference type="ARBA" id="ARBA00015308"/>
    </source>
</evidence>
<dbReference type="PROSITE" id="PS50110">
    <property type="entry name" value="RESPONSE_REGULATORY"/>
    <property type="match status" value="1"/>
</dbReference>
<sequence>MTMPPVAIEDAALTRLLSRARVLVVDDEAGMRNFLMKTLAPFCQAVEVAGTTAEADAQLDRGNFDIVILDNIMPGLKGLDWLAEQRRRGGFAETIMITAYADLETAIEALRAGASDFVLKPFRSNQLLNAVRRALQMAQLRRENLLLRHELASGDTGPGRRNRLIGSSASIAAVRDMLARVAGVTTPLLITGASGTGKEVAARHLHGISDRADRPFVPINCAAIPPDRIEAELFGHIAGALPGIPEGREGFLPSAQGGTVFLDEVAELSPAAQSALLRVVEDGRIRPLGAARDLALDLRFVLASSRPLEPEVAAGRFRQDLFFRINVLQIDMPPLRQRETDVIDLAELFLTEIAQRQSLASLQMDSTTRAALLRHDWPGNIRELRNFIERALIFGRFPLETLAPPQRQAEAIEPLDAVERRLILRALDLTGGNRSEAARRLGISRKTIDRKCAGWGL</sequence>
<keyword evidence="11" id="KW-0597">Phosphoprotein</keyword>
<keyword evidence="7" id="KW-0805">Transcription regulation</keyword>
<dbReference type="Pfam" id="PF02954">
    <property type="entry name" value="HTH_8"/>
    <property type="match status" value="1"/>
</dbReference>
<evidence type="ECO:0000313" key="15">
    <source>
        <dbReference type="Proteomes" id="UP000244224"/>
    </source>
</evidence>
<protein>
    <recommendedName>
        <fullName evidence="3">Nif-specific regulatory protein</fullName>
    </recommendedName>
</protein>
<keyword evidence="15" id="KW-1185">Reference proteome</keyword>
<evidence type="ECO:0000259" key="13">
    <source>
        <dbReference type="PROSITE" id="PS50110"/>
    </source>
</evidence>
<organism evidence="14 15">
    <name type="scientific">Gemmobacter caeni</name>
    <dbReference type="NCBI Taxonomy" id="589035"/>
    <lineage>
        <taxon>Bacteria</taxon>
        <taxon>Pseudomonadati</taxon>
        <taxon>Pseudomonadota</taxon>
        <taxon>Alphaproteobacteria</taxon>
        <taxon>Rhodobacterales</taxon>
        <taxon>Paracoccaceae</taxon>
        <taxon>Gemmobacter</taxon>
    </lineage>
</organism>
<evidence type="ECO:0000256" key="5">
    <source>
        <dbReference type="ARBA" id="ARBA00022840"/>
    </source>
</evidence>
<dbReference type="SUPFAM" id="SSF46689">
    <property type="entry name" value="Homeodomain-like"/>
    <property type="match status" value="1"/>
</dbReference>
<dbReference type="SMART" id="SM00382">
    <property type="entry name" value="AAA"/>
    <property type="match status" value="1"/>
</dbReference>
<dbReference type="Gene3D" id="3.40.50.2300">
    <property type="match status" value="1"/>
</dbReference>
<accession>A0A2T6B0D3</accession>
<dbReference type="CDD" id="cd00009">
    <property type="entry name" value="AAA"/>
    <property type="match status" value="1"/>
</dbReference>
<dbReference type="InterPro" id="IPR002197">
    <property type="entry name" value="HTH_Fis"/>
</dbReference>
<dbReference type="FunFam" id="3.40.50.300:FF:000006">
    <property type="entry name" value="DNA-binding transcriptional regulator NtrC"/>
    <property type="match status" value="1"/>
</dbReference>
<evidence type="ECO:0000256" key="7">
    <source>
        <dbReference type="ARBA" id="ARBA00023015"/>
    </source>
</evidence>
<dbReference type="GO" id="GO:0005524">
    <property type="term" value="F:ATP binding"/>
    <property type="evidence" value="ECO:0007669"/>
    <property type="project" value="UniProtKB-KW"/>
</dbReference>
<evidence type="ECO:0000256" key="4">
    <source>
        <dbReference type="ARBA" id="ARBA00022741"/>
    </source>
</evidence>
<dbReference type="RefSeq" id="WP_242013797.1">
    <property type="nucleotide sequence ID" value="NZ_QBKP01000007.1"/>
</dbReference>
<dbReference type="Pfam" id="PF25601">
    <property type="entry name" value="AAA_lid_14"/>
    <property type="match status" value="1"/>
</dbReference>
<evidence type="ECO:0000256" key="10">
    <source>
        <dbReference type="ARBA" id="ARBA00023163"/>
    </source>
</evidence>
<dbReference type="InterPro" id="IPR003593">
    <property type="entry name" value="AAA+_ATPase"/>
</dbReference>
<dbReference type="InterPro" id="IPR009057">
    <property type="entry name" value="Homeodomain-like_sf"/>
</dbReference>
<evidence type="ECO:0000313" key="14">
    <source>
        <dbReference type="EMBL" id="PTX49517.1"/>
    </source>
</evidence>
<dbReference type="AlphaFoldDB" id="A0A2T6B0D3"/>
<dbReference type="GO" id="GO:0006355">
    <property type="term" value="P:regulation of DNA-templated transcription"/>
    <property type="evidence" value="ECO:0007669"/>
    <property type="project" value="InterPro"/>
</dbReference>